<dbReference type="Gene3D" id="2.70.70.10">
    <property type="entry name" value="Glucose Permease (Domain IIA)"/>
    <property type="match status" value="1"/>
</dbReference>
<protein>
    <submittedName>
        <fullName evidence="2">Peptidase M23</fullName>
    </submittedName>
</protein>
<reference evidence="3" key="1">
    <citation type="submission" date="2011-06" db="EMBL/GenBank/DDBJ databases">
        <title>The complete genome of chromosome of Runella slithyformis DSM 19594.</title>
        <authorList>
            <consortium name="US DOE Joint Genome Institute (JGI-PGF)"/>
            <person name="Lucas S."/>
            <person name="Han J."/>
            <person name="Lapidus A."/>
            <person name="Bruce D."/>
            <person name="Goodwin L."/>
            <person name="Pitluck S."/>
            <person name="Peters L."/>
            <person name="Kyrpides N."/>
            <person name="Mavromatis K."/>
            <person name="Ivanova N."/>
            <person name="Ovchinnikova G."/>
            <person name="Zhang X."/>
            <person name="Misra M."/>
            <person name="Detter J.C."/>
            <person name="Tapia R."/>
            <person name="Han C."/>
            <person name="Land M."/>
            <person name="Hauser L."/>
            <person name="Markowitz V."/>
            <person name="Cheng J.-F."/>
            <person name="Hugenholtz P."/>
            <person name="Woyke T."/>
            <person name="Wu D."/>
            <person name="Tindall B."/>
            <person name="Faehrich R."/>
            <person name="Brambilla E."/>
            <person name="Klenk H.-P."/>
            <person name="Eisen J.A."/>
        </authorList>
    </citation>
    <scope>NUCLEOTIDE SEQUENCE [LARGE SCALE GENOMIC DNA]</scope>
    <source>
        <strain evidence="3">ATCC 29530 / DSM 19594 / LMG 11500 / NCIMB 11436 / LSU 4</strain>
    </source>
</reference>
<reference evidence="2 3" key="2">
    <citation type="journal article" date="2012" name="Stand. Genomic Sci.">
        <title>Complete genome sequence of the aquatic bacterium Runella slithyformis type strain (LSU 4(T)).</title>
        <authorList>
            <person name="Copeland A."/>
            <person name="Zhang X."/>
            <person name="Misra M."/>
            <person name="Lapidus A."/>
            <person name="Nolan M."/>
            <person name="Lucas S."/>
            <person name="Deshpande S."/>
            <person name="Cheng J.F."/>
            <person name="Tapia R."/>
            <person name="Goodwin L.A."/>
            <person name="Pitluck S."/>
            <person name="Liolios K."/>
            <person name="Pagani I."/>
            <person name="Ivanova N."/>
            <person name="Mikhailova N."/>
            <person name="Pati A."/>
            <person name="Chen A."/>
            <person name="Palaniappan K."/>
            <person name="Land M."/>
            <person name="Hauser L."/>
            <person name="Pan C."/>
            <person name="Jeffries C.D."/>
            <person name="Detter J.C."/>
            <person name="Brambilla E.M."/>
            <person name="Rohde M."/>
            <person name="Djao O.D."/>
            <person name="Goker M."/>
            <person name="Sikorski J."/>
            <person name="Tindall B.J."/>
            <person name="Woyke T."/>
            <person name="Bristow J."/>
            <person name="Eisen J.A."/>
            <person name="Markowitz V."/>
            <person name="Hugenholtz P."/>
            <person name="Kyrpides N.C."/>
            <person name="Klenk H.P."/>
            <person name="Mavromatis K."/>
        </authorList>
    </citation>
    <scope>NUCLEOTIDE SEQUENCE [LARGE SCALE GENOMIC DNA]</scope>
    <source>
        <strain evidence="3">ATCC 29530 / DSM 19594 / LMG 11500 / NCIMB 11436 / LSU 4</strain>
    </source>
</reference>
<evidence type="ECO:0000259" key="1">
    <source>
        <dbReference type="Pfam" id="PF01551"/>
    </source>
</evidence>
<dbReference type="RefSeq" id="WP_013927765.1">
    <property type="nucleotide sequence ID" value="NC_015703.1"/>
</dbReference>
<proteinExistence type="predicted"/>
<dbReference type="Pfam" id="PF01551">
    <property type="entry name" value="Peptidase_M23"/>
    <property type="match status" value="1"/>
</dbReference>
<evidence type="ECO:0000313" key="2">
    <source>
        <dbReference type="EMBL" id="AEI48454.1"/>
    </source>
</evidence>
<evidence type="ECO:0000313" key="3">
    <source>
        <dbReference type="Proteomes" id="UP000000493"/>
    </source>
</evidence>
<sequence>MRFMLPAALANLRDDSCFTVGLTHTQGEVEVWPTATFKDESRLYGEPIRFTVVEKSPTLPWTDIVFDEKDFGRVKNGTKPHTGIDVMAVVDTEIRSAGRGVVHSYTSASASAFGALNPDKSGPAIWITYQDKDGQLYYLLYGHIASSYTGTTSYSITLKAGSTVEDGQVIGKVAPFSNSGKRADHLHIGVYKPLKKTNGTYYGPPTSGWGYGTISRSPEGEFISPNTFFGTVRLKVN</sequence>
<gene>
    <name evidence="2" type="ordered locus">Runsl_2038</name>
</gene>
<dbReference type="GO" id="GO:0004222">
    <property type="term" value="F:metalloendopeptidase activity"/>
    <property type="evidence" value="ECO:0007669"/>
    <property type="project" value="TreeGrafter"/>
</dbReference>
<dbReference type="Proteomes" id="UP000000493">
    <property type="component" value="Chromosome"/>
</dbReference>
<dbReference type="InterPro" id="IPR050570">
    <property type="entry name" value="Cell_wall_metabolism_enzyme"/>
</dbReference>
<dbReference type="KEGG" id="rsi:Runsl_2038"/>
<dbReference type="CDD" id="cd12797">
    <property type="entry name" value="M23_peptidase"/>
    <property type="match status" value="1"/>
</dbReference>
<dbReference type="EMBL" id="CP002859">
    <property type="protein sequence ID" value="AEI48454.1"/>
    <property type="molecule type" value="Genomic_DNA"/>
</dbReference>
<feature type="domain" description="M23ase beta-sheet core" evidence="1">
    <location>
        <begin position="80"/>
        <end position="193"/>
    </location>
</feature>
<dbReference type="AlphaFoldDB" id="A0A7U3ZJN1"/>
<dbReference type="SUPFAM" id="SSF51261">
    <property type="entry name" value="Duplicated hybrid motif"/>
    <property type="match status" value="1"/>
</dbReference>
<accession>A0A7U3ZJN1</accession>
<dbReference type="InterPro" id="IPR016047">
    <property type="entry name" value="M23ase_b-sheet_dom"/>
</dbReference>
<dbReference type="InterPro" id="IPR011055">
    <property type="entry name" value="Dup_hybrid_motif"/>
</dbReference>
<organism evidence="2 3">
    <name type="scientific">Runella slithyformis (strain ATCC 29530 / DSM 19594 / LMG 11500 / NCIMB 11436 / LSU 4)</name>
    <dbReference type="NCBI Taxonomy" id="761193"/>
    <lineage>
        <taxon>Bacteria</taxon>
        <taxon>Pseudomonadati</taxon>
        <taxon>Bacteroidota</taxon>
        <taxon>Cytophagia</taxon>
        <taxon>Cytophagales</taxon>
        <taxon>Spirosomataceae</taxon>
        <taxon>Runella</taxon>
    </lineage>
</organism>
<dbReference type="PANTHER" id="PTHR21666:SF270">
    <property type="entry name" value="MUREIN HYDROLASE ACTIVATOR ENVC"/>
    <property type="match status" value="1"/>
</dbReference>
<keyword evidence="3" id="KW-1185">Reference proteome</keyword>
<dbReference type="PANTHER" id="PTHR21666">
    <property type="entry name" value="PEPTIDASE-RELATED"/>
    <property type="match status" value="1"/>
</dbReference>
<name>A0A7U3ZJN1_RUNSL</name>